<dbReference type="Proteomes" id="UP000053024">
    <property type="component" value="Unassembled WGS sequence"/>
</dbReference>
<evidence type="ECO:0000313" key="5">
    <source>
        <dbReference type="Proteomes" id="UP000053024"/>
    </source>
</evidence>
<dbReference type="EMBL" id="LMWX01000032">
    <property type="protein sequence ID" value="KUN83043.1"/>
    <property type="molecule type" value="Genomic_DNA"/>
</dbReference>
<dbReference type="RefSeq" id="WP_061924396.1">
    <property type="nucleotide sequence ID" value="NZ_KQ948860.1"/>
</dbReference>
<accession>A0A101SZJ0</accession>
<feature type="signal peptide" evidence="2">
    <location>
        <begin position="1"/>
        <end position="25"/>
    </location>
</feature>
<keyword evidence="2" id="KW-0732">Signal</keyword>
<feature type="region of interest" description="Disordered" evidence="1">
    <location>
        <begin position="378"/>
        <end position="413"/>
    </location>
</feature>
<dbReference type="Gene3D" id="3.40.50.2000">
    <property type="entry name" value="Glycogen Phosphorylase B"/>
    <property type="match status" value="2"/>
</dbReference>
<evidence type="ECO:0000259" key="3">
    <source>
        <dbReference type="Pfam" id="PF06722"/>
    </source>
</evidence>
<feature type="compositionally biased region" description="Basic and acidic residues" evidence="1">
    <location>
        <begin position="404"/>
        <end position="413"/>
    </location>
</feature>
<dbReference type="AlphaFoldDB" id="A0A101SZJ0"/>
<feature type="compositionally biased region" description="Gly residues" evidence="1">
    <location>
        <begin position="123"/>
        <end position="133"/>
    </location>
</feature>
<feature type="domain" description="Erythromycin biosynthesis protein CIII-like C-terminal" evidence="3">
    <location>
        <begin position="236"/>
        <end position="380"/>
    </location>
</feature>
<keyword evidence="5" id="KW-1185">Reference proteome</keyword>
<organism evidence="4 5">
    <name type="scientific">Streptomyces bungoensis</name>
    <dbReference type="NCBI Taxonomy" id="285568"/>
    <lineage>
        <taxon>Bacteria</taxon>
        <taxon>Bacillati</taxon>
        <taxon>Actinomycetota</taxon>
        <taxon>Actinomycetes</taxon>
        <taxon>Kitasatosporales</taxon>
        <taxon>Streptomycetaceae</taxon>
        <taxon>Streptomyces</taxon>
    </lineage>
</organism>
<feature type="compositionally biased region" description="Basic residues" evidence="1">
    <location>
        <begin position="389"/>
        <end position="398"/>
    </location>
</feature>
<dbReference type="STRING" id="285568.AQJ66_20980"/>
<dbReference type="GO" id="GO:0016757">
    <property type="term" value="F:glycosyltransferase activity"/>
    <property type="evidence" value="ECO:0007669"/>
    <property type="project" value="UniProtKB-ARBA"/>
</dbReference>
<evidence type="ECO:0000256" key="1">
    <source>
        <dbReference type="SAM" id="MobiDB-lite"/>
    </source>
</evidence>
<reference evidence="4 5" key="1">
    <citation type="submission" date="2015-10" db="EMBL/GenBank/DDBJ databases">
        <title>Draft genome sequence of Streptomyces bungoensis DSM 41781, type strain for the species Streptomyces bungoensis.</title>
        <authorList>
            <person name="Ruckert C."/>
            <person name="Winkler A."/>
            <person name="Kalinowski J."/>
            <person name="Kampfer P."/>
            <person name="Glaeser S."/>
        </authorList>
    </citation>
    <scope>NUCLEOTIDE SEQUENCE [LARGE SCALE GENOMIC DNA]</scope>
    <source>
        <strain evidence="4 5">DSM 41781</strain>
    </source>
</reference>
<sequence>MRVLFAARHSLPHLLAMAPTALACAAAGHEVRIAAPVPTGGLFTHGGLPAVLGALPVLPPEPGWRPHVAVHAASGDVPGAWPADACAALSGDTALRSGHRAGERSGDRPAPWPHPRPTSWPGGASGPWSGGPRSGSPSGDAAGPWGGGQVVHWSALDHRDPARAAVGGAGLWVDPCPPALRGDAEAGAFAVRHEDVPAVRLPEWLEQPPARPRVCLRPGPDQGPGVWSAARVRQVARAVRELDAELVAVVAPYRRHAYRQALGRGVRFAGPLLLGPVLATCAGVVHDGGPDVTLAAAAHGVPQLVLTGTRPAGDRLARIGAGRRLVAATPADARDMADALRLRRHLAELLHGGRALAAAERLRTRIAALPPPSALVGLLEDAAGSGPGRRPHPKRRRTGPSQRQRHEEGERGT</sequence>
<feature type="region of interest" description="Disordered" evidence="1">
    <location>
        <begin position="97"/>
        <end position="149"/>
    </location>
</feature>
<dbReference type="Pfam" id="PF06722">
    <property type="entry name" value="EryCIII-like_C"/>
    <property type="match status" value="1"/>
</dbReference>
<protein>
    <recommendedName>
        <fullName evidence="3">Erythromycin biosynthesis protein CIII-like C-terminal domain-containing protein</fullName>
    </recommendedName>
</protein>
<dbReference type="InterPro" id="IPR010610">
    <property type="entry name" value="EryCIII-like_C"/>
</dbReference>
<evidence type="ECO:0000313" key="4">
    <source>
        <dbReference type="EMBL" id="KUN83043.1"/>
    </source>
</evidence>
<evidence type="ECO:0000256" key="2">
    <source>
        <dbReference type="SAM" id="SignalP"/>
    </source>
</evidence>
<dbReference type="SUPFAM" id="SSF53756">
    <property type="entry name" value="UDP-Glycosyltransferase/glycogen phosphorylase"/>
    <property type="match status" value="1"/>
</dbReference>
<gene>
    <name evidence="4" type="ORF">AQJ66_20980</name>
</gene>
<feature type="chain" id="PRO_5007106726" description="Erythromycin biosynthesis protein CIII-like C-terminal domain-containing protein" evidence="2">
    <location>
        <begin position="26"/>
        <end position="413"/>
    </location>
</feature>
<feature type="compositionally biased region" description="Low complexity" evidence="1">
    <location>
        <begin position="134"/>
        <end position="143"/>
    </location>
</feature>
<proteinExistence type="predicted"/>
<dbReference type="OrthoDB" id="4207211at2"/>
<name>A0A101SZJ0_9ACTN</name>
<comment type="caution">
    <text evidence="4">The sequence shown here is derived from an EMBL/GenBank/DDBJ whole genome shotgun (WGS) entry which is preliminary data.</text>
</comment>
<dbReference type="PROSITE" id="PS51257">
    <property type="entry name" value="PROKAR_LIPOPROTEIN"/>
    <property type="match status" value="1"/>
</dbReference>